<keyword evidence="2" id="KW-1185">Reference proteome</keyword>
<comment type="caution">
    <text evidence="1">The sequence shown here is derived from an EMBL/GenBank/DDBJ whole genome shotgun (WGS) entry which is preliminary data.</text>
</comment>
<organism evidence="1 2">
    <name type="scientific">Limnovirga soli</name>
    <dbReference type="NCBI Taxonomy" id="2656915"/>
    <lineage>
        <taxon>Bacteria</taxon>
        <taxon>Pseudomonadati</taxon>
        <taxon>Bacteroidota</taxon>
        <taxon>Chitinophagia</taxon>
        <taxon>Chitinophagales</taxon>
        <taxon>Chitinophagaceae</taxon>
        <taxon>Limnovirga</taxon>
    </lineage>
</organism>
<evidence type="ECO:0000313" key="1">
    <source>
        <dbReference type="EMBL" id="NNV56941.1"/>
    </source>
</evidence>
<dbReference type="AlphaFoldDB" id="A0A8J8FJE1"/>
<reference evidence="1" key="1">
    <citation type="submission" date="2019-10" db="EMBL/GenBank/DDBJ databases">
        <title>Draft genome sequence of Panacibacter sp. KCS-6.</title>
        <authorList>
            <person name="Yim K.J."/>
        </authorList>
    </citation>
    <scope>NUCLEOTIDE SEQUENCE</scope>
    <source>
        <strain evidence="1">KCS-6</strain>
    </source>
</reference>
<name>A0A8J8FJE1_9BACT</name>
<dbReference type="EMBL" id="WHPF01000011">
    <property type="protein sequence ID" value="NNV56941.1"/>
    <property type="molecule type" value="Genomic_DNA"/>
</dbReference>
<proteinExistence type="predicted"/>
<sequence length="205" mass="23605">MRPQIILAFFVLVAAIFSCHRVYHIPDKDKKWLPYKGNETLVFADVGNNFDTVALMGFETSQVYLDSRPISPGEAEQIRLISLYNDSDTINGRYKKARSSLVFLTAGRQNNSYIGINFYAKNARFSPTKSYTPEYFDTATTITITTRLKKYDDVIILLPDVVEDSNFKNNQKANFISKLYWSKSDGIVRYDKNSDSWELVEKYGR</sequence>
<dbReference type="Proteomes" id="UP000598971">
    <property type="component" value="Unassembled WGS sequence"/>
</dbReference>
<evidence type="ECO:0000313" key="2">
    <source>
        <dbReference type="Proteomes" id="UP000598971"/>
    </source>
</evidence>
<dbReference type="RefSeq" id="WP_171608877.1">
    <property type="nucleotide sequence ID" value="NZ_WHPF01000011.1"/>
</dbReference>
<gene>
    <name evidence="1" type="ORF">GD597_15825</name>
</gene>
<protein>
    <submittedName>
        <fullName evidence="1">Uncharacterized protein</fullName>
    </submittedName>
</protein>
<accession>A0A8J8FJE1</accession>
<dbReference type="PROSITE" id="PS51257">
    <property type="entry name" value="PROKAR_LIPOPROTEIN"/>
    <property type="match status" value="1"/>
</dbReference>